<dbReference type="Proteomes" id="UP001166585">
    <property type="component" value="Unassembled WGS sequence"/>
</dbReference>
<keyword evidence="5" id="KW-1185">Reference proteome</keyword>
<evidence type="ECO:0000259" key="3">
    <source>
        <dbReference type="Pfam" id="PF11575"/>
    </source>
</evidence>
<dbReference type="EMBL" id="JAHCQH010000017">
    <property type="protein sequence ID" value="MBS9478181.1"/>
    <property type="molecule type" value="Genomic_DNA"/>
</dbReference>
<organism evidence="4 5">
    <name type="scientific">Ancylobacter radicis</name>
    <dbReference type="NCBI Taxonomy" id="2836179"/>
    <lineage>
        <taxon>Bacteria</taxon>
        <taxon>Pseudomonadati</taxon>
        <taxon>Pseudomonadota</taxon>
        <taxon>Alphaproteobacteria</taxon>
        <taxon>Hyphomicrobiales</taxon>
        <taxon>Xanthobacteraceae</taxon>
        <taxon>Ancylobacter</taxon>
    </lineage>
</organism>
<evidence type="ECO:0000259" key="2">
    <source>
        <dbReference type="Pfam" id="PF06276"/>
    </source>
</evidence>
<feature type="region of interest" description="Disordered" evidence="1">
    <location>
        <begin position="287"/>
        <end position="315"/>
    </location>
</feature>
<reference evidence="4" key="1">
    <citation type="submission" date="2021-05" db="EMBL/GenBank/DDBJ databases">
        <authorList>
            <person name="Sun Q."/>
            <person name="Inoue M."/>
        </authorList>
    </citation>
    <scope>NUCLEOTIDE SEQUENCE</scope>
    <source>
        <strain evidence="4">VKM B-3255</strain>
    </source>
</reference>
<feature type="domain" description="Aerobactin siderophore biosynthesis IucA/IucC-like C-terminal" evidence="2">
    <location>
        <begin position="79"/>
        <end position="206"/>
    </location>
</feature>
<sequence length="315" mass="33397">MSAPPNGAGETTEAARIIGAAFGVLARHWTLPQADVGPIEPSFTPLTALFGAEPFLTAMLARQQAGTPGLDAKGAAAFFISEYANLLGILAAVPFLSHGLVPDLSAANCALAAQLPPGEAPRVRLRLLNAAGVTDRALAEAQAGLRLVDHEGLRDVLSEGLEAHMTPLIDSLHARTGLPRRAMWRLVGDAVAMRFLEAGQCLGCEAAAKEDVMAALMRPGSPLANRQLHFFDVEIVDDAPPREVLARRTFRARGGCCRFYTAPGGSLCTSCVLVKPEERRQRIEARMRAELGLPPVPAEPVSPRTPASRHQGGDT</sequence>
<dbReference type="RefSeq" id="WP_213755984.1">
    <property type="nucleotide sequence ID" value="NZ_JAHCQH010000017.1"/>
</dbReference>
<dbReference type="Pfam" id="PF11575">
    <property type="entry name" value="FhuF_C"/>
    <property type="match status" value="1"/>
</dbReference>
<evidence type="ECO:0000313" key="4">
    <source>
        <dbReference type="EMBL" id="MBS9478181.1"/>
    </source>
</evidence>
<evidence type="ECO:0000313" key="5">
    <source>
        <dbReference type="Proteomes" id="UP001166585"/>
    </source>
</evidence>
<dbReference type="InterPro" id="IPR022770">
    <property type="entry name" value="IucA/IucC-like_C"/>
</dbReference>
<accession>A0ABS5R933</accession>
<protein>
    <submittedName>
        <fullName evidence="4">Ferric iron reductase</fullName>
    </submittedName>
</protein>
<name>A0ABS5R933_9HYPH</name>
<proteinExistence type="predicted"/>
<evidence type="ECO:0000256" key="1">
    <source>
        <dbReference type="SAM" id="MobiDB-lite"/>
    </source>
</evidence>
<feature type="domain" description="Ferric siderophore reductase C-terminal" evidence="3">
    <location>
        <begin position="253"/>
        <end position="273"/>
    </location>
</feature>
<dbReference type="InterPro" id="IPR024726">
    <property type="entry name" value="FhuF_C"/>
</dbReference>
<gene>
    <name evidence="4" type="ORF">KIP89_13785</name>
</gene>
<comment type="caution">
    <text evidence="4">The sequence shown here is derived from an EMBL/GenBank/DDBJ whole genome shotgun (WGS) entry which is preliminary data.</text>
</comment>
<dbReference type="Pfam" id="PF06276">
    <property type="entry name" value="FhuF"/>
    <property type="match status" value="1"/>
</dbReference>